<dbReference type="Proteomes" id="UP001500724">
    <property type="component" value="Unassembled WGS sequence"/>
</dbReference>
<sequence length="371" mass="39232">MPLLSTLVDTFNDGVLGPEWGNSYGGTTETGGRAVVPCTTDYAGCQTGYAWTLAGSGFFVQVPVTPDPDGATAETYAAVTVQGTVEGTRVGFIINKFTGKLRCVSEVGYWDDTAVEIDYDPEDHLFLQLVEDDGDLIWSTSPDGETWTTQRTLATPGWIVTDAEMCALDMSAHRDGGDPDTAEFDFFNTLSDAGVVTASATLSAAAALDAGTPALVANATGSLTGETALSGVLRLTAYLSASLTASATLTAHAGAPALPEVAELAAGDWDLYIEQGATFLLRIVVDDDPEFTWDGWTARSQIRSEASERGDLLLDLTPYLTVDGGEIRIQVPASVTETLTRNGRWDLEVVNGSTVVRLLNGRAIVSPEVTR</sequence>
<dbReference type="RefSeq" id="WP_343998314.1">
    <property type="nucleotide sequence ID" value="NZ_BAAAGU010000009.1"/>
</dbReference>
<comment type="caution">
    <text evidence="1">The sequence shown here is derived from an EMBL/GenBank/DDBJ whole genome shotgun (WGS) entry which is preliminary data.</text>
</comment>
<name>A0ABP3SGI2_9ACTN</name>
<evidence type="ECO:0000313" key="2">
    <source>
        <dbReference type="Proteomes" id="UP001500724"/>
    </source>
</evidence>
<dbReference type="EMBL" id="BAAAGU010000009">
    <property type="protein sequence ID" value="GAA0637348.1"/>
    <property type="molecule type" value="Genomic_DNA"/>
</dbReference>
<keyword evidence="2" id="KW-1185">Reference proteome</keyword>
<evidence type="ECO:0000313" key="1">
    <source>
        <dbReference type="EMBL" id="GAA0637348.1"/>
    </source>
</evidence>
<proteinExistence type="predicted"/>
<protein>
    <submittedName>
        <fullName evidence="1">Uncharacterized protein</fullName>
    </submittedName>
</protein>
<reference evidence="2" key="1">
    <citation type="journal article" date="2019" name="Int. J. Syst. Evol. Microbiol.">
        <title>The Global Catalogue of Microorganisms (GCM) 10K type strain sequencing project: providing services to taxonomists for standard genome sequencing and annotation.</title>
        <authorList>
            <consortium name="The Broad Institute Genomics Platform"/>
            <consortium name="The Broad Institute Genome Sequencing Center for Infectious Disease"/>
            <person name="Wu L."/>
            <person name="Ma J."/>
        </authorList>
    </citation>
    <scope>NUCLEOTIDE SEQUENCE [LARGE SCALE GENOMIC DNA]</scope>
    <source>
        <strain evidence="2">JCM 10367</strain>
    </source>
</reference>
<accession>A0ABP3SGI2</accession>
<organism evidence="1 2">
    <name type="scientific">Streptomyces thermocarboxydovorans</name>
    <dbReference type="NCBI Taxonomy" id="59298"/>
    <lineage>
        <taxon>Bacteria</taxon>
        <taxon>Bacillati</taxon>
        <taxon>Actinomycetota</taxon>
        <taxon>Actinomycetes</taxon>
        <taxon>Kitasatosporales</taxon>
        <taxon>Streptomycetaceae</taxon>
        <taxon>Streptomyces</taxon>
    </lineage>
</organism>
<gene>
    <name evidence="1" type="ORF">GCM10009535_12120</name>
</gene>